<dbReference type="KEGG" id="msd:MYSTI_01962"/>
<name>L7U3D2_MYXSD</name>
<evidence type="ECO:0000313" key="3">
    <source>
        <dbReference type="EMBL" id="AGC43291.1"/>
    </source>
</evidence>
<dbReference type="HOGENOM" id="CLU_498585_0_0_7"/>
<sequence>MGPGAAPDECAHCAGEIGAFTSRCTCGEPEQPRRSGTVEGGVIRQLSVSQVESFDPEQVGGCPRRWYFERIEGRRPEKVKAQTDGDIGHALLATHLTGGALPKRSRMLKAVKGAIATGKLPAPGPHLLVERRFDGQGKAADGKHLPLDTSKTLWLGGLPWDGYVDLRYRRESDGVVCVVDHKFSSDINQFAKSNGALIRTVQMPVYALDSLRIWPDADRFLLAHHYVSRRGVDSFPRGEIVTVEQIHGRAREVEQLVEQMQQVARATTQDDVPHNRRACDAWMGCPHQSICKAFKKGKAMAVLDDLLTDEDRETFGLPPRGAPKAATNAPVEIISQTDVTTEEIPLVLGGAEPPVPLPVASTPQAQPPPACGDCGAELTPENGSRLTSGAWKHIGCPAGSEATAQPTKRRGRPPKKQPEACTVCGEPGAHTLPTSGLQEHVGCKGRPEGESPPYTPVLVDGPRLDGHRVPDETSATLPPASAETTTTSEPTSPSSEFISRKPTVDVAERARLISTHPLAGTLRVELDVSGRLASLLERIADALVKR</sequence>
<gene>
    <name evidence="3" type="ordered locus">MYSTI_01962</name>
</gene>
<keyword evidence="4" id="KW-1185">Reference proteome</keyword>
<dbReference type="Pfam" id="PF12705">
    <property type="entry name" value="PDDEXK_1"/>
    <property type="match status" value="1"/>
</dbReference>
<dbReference type="eggNOG" id="COG2887">
    <property type="taxonomic scope" value="Bacteria"/>
</dbReference>
<dbReference type="Gene3D" id="3.90.320.10">
    <property type="match status" value="1"/>
</dbReference>
<dbReference type="InterPro" id="IPR011604">
    <property type="entry name" value="PDDEXK-like_dom_sf"/>
</dbReference>
<dbReference type="InterPro" id="IPR038726">
    <property type="entry name" value="PDDEXK_AddAB-type"/>
</dbReference>
<feature type="compositionally biased region" description="Basic and acidic residues" evidence="1">
    <location>
        <begin position="462"/>
        <end position="471"/>
    </location>
</feature>
<feature type="domain" description="PD-(D/E)XK endonuclease-like" evidence="2">
    <location>
        <begin position="46"/>
        <end position="292"/>
    </location>
</feature>
<reference evidence="3 4" key="1">
    <citation type="journal article" date="2013" name="Genome Announc.">
        <title>Complete genome sequence of Myxococcus stipitatus strain DSM 14675, a fruiting myxobacterium.</title>
        <authorList>
            <person name="Huntley S."/>
            <person name="Kneip S."/>
            <person name="Treuner-Lange A."/>
            <person name="Sogaard-Andersen L."/>
        </authorList>
    </citation>
    <scope>NUCLEOTIDE SEQUENCE [LARGE SCALE GENOMIC DNA]</scope>
    <source>
        <strain evidence="4">DSM 14675 / JCM 12634 / Mx s8</strain>
    </source>
</reference>
<proteinExistence type="predicted"/>
<feature type="region of interest" description="Disordered" evidence="1">
    <location>
        <begin position="394"/>
        <end position="502"/>
    </location>
</feature>
<dbReference type="RefSeq" id="WP_015347553.1">
    <property type="nucleotide sequence ID" value="NC_020126.1"/>
</dbReference>
<feature type="compositionally biased region" description="Low complexity" evidence="1">
    <location>
        <begin position="473"/>
        <end position="496"/>
    </location>
</feature>
<dbReference type="OrthoDB" id="5384800at2"/>
<protein>
    <recommendedName>
        <fullName evidence="2">PD-(D/E)XK endonuclease-like domain-containing protein</fullName>
    </recommendedName>
</protein>
<evidence type="ECO:0000259" key="2">
    <source>
        <dbReference type="Pfam" id="PF12705"/>
    </source>
</evidence>
<evidence type="ECO:0000256" key="1">
    <source>
        <dbReference type="SAM" id="MobiDB-lite"/>
    </source>
</evidence>
<dbReference type="AlphaFoldDB" id="L7U3D2"/>
<organism evidence="3 4">
    <name type="scientific">Myxococcus stipitatus (strain DSM 14675 / JCM 12634 / Mx s8)</name>
    <dbReference type="NCBI Taxonomy" id="1278073"/>
    <lineage>
        <taxon>Bacteria</taxon>
        <taxon>Pseudomonadati</taxon>
        <taxon>Myxococcota</taxon>
        <taxon>Myxococcia</taxon>
        <taxon>Myxococcales</taxon>
        <taxon>Cystobacterineae</taxon>
        <taxon>Myxococcaceae</taxon>
        <taxon>Myxococcus</taxon>
    </lineage>
</organism>
<dbReference type="EMBL" id="CP004025">
    <property type="protein sequence ID" value="AGC43291.1"/>
    <property type="molecule type" value="Genomic_DNA"/>
</dbReference>
<dbReference type="STRING" id="1278073.MYSTI_01962"/>
<evidence type="ECO:0000313" key="4">
    <source>
        <dbReference type="Proteomes" id="UP000011131"/>
    </source>
</evidence>
<dbReference type="PATRIC" id="fig|1278073.3.peg.1999"/>
<accession>L7U3D2</accession>
<dbReference type="Proteomes" id="UP000011131">
    <property type="component" value="Chromosome"/>
</dbReference>